<dbReference type="AlphaFoldDB" id="A0A432ZL38"/>
<reference evidence="2 3" key="1">
    <citation type="journal article" date="2011" name="Front. Microbiol.">
        <title>Genomic signatures of strain selection and enhancement in Bacillus atrophaeus var. globigii, a historical biowarfare simulant.</title>
        <authorList>
            <person name="Gibbons H.S."/>
            <person name="Broomall S.M."/>
            <person name="McNew L.A."/>
            <person name="Daligault H."/>
            <person name="Chapman C."/>
            <person name="Bruce D."/>
            <person name="Karavis M."/>
            <person name="Krepps M."/>
            <person name="McGregor P.A."/>
            <person name="Hong C."/>
            <person name="Park K.H."/>
            <person name="Akmal A."/>
            <person name="Feldman A."/>
            <person name="Lin J.S."/>
            <person name="Chang W.E."/>
            <person name="Higgs B.W."/>
            <person name="Demirev P."/>
            <person name="Lindquist J."/>
            <person name="Liem A."/>
            <person name="Fochler E."/>
            <person name="Read T.D."/>
            <person name="Tapia R."/>
            <person name="Johnson S."/>
            <person name="Bishop-Lilly K.A."/>
            <person name="Detter C."/>
            <person name="Han C."/>
            <person name="Sozhamannan S."/>
            <person name="Rosenzweig C.N."/>
            <person name="Skowronski E.W."/>
        </authorList>
    </citation>
    <scope>NUCLEOTIDE SEQUENCE [LARGE SCALE GENOMIC DNA]</scope>
    <source>
        <strain evidence="2 3">PIT1</strain>
    </source>
</reference>
<sequence>MEILAKIILVLLMLFMVVNLFRALFAMLKNDPNKPSMSHYLGKRVMWSALAMIIIIILLASGVLVPHARPY</sequence>
<dbReference type="Pfam" id="PF11137">
    <property type="entry name" value="DUF2909"/>
    <property type="match status" value="1"/>
</dbReference>
<dbReference type="RefSeq" id="WP_126827288.1">
    <property type="nucleotide sequence ID" value="NZ_PIQG01000002.1"/>
</dbReference>
<evidence type="ECO:0000313" key="3">
    <source>
        <dbReference type="Proteomes" id="UP000288279"/>
    </source>
</evidence>
<dbReference type="InterPro" id="IPR021313">
    <property type="entry name" value="DUF2909"/>
</dbReference>
<keyword evidence="1" id="KW-1133">Transmembrane helix</keyword>
<name>A0A432ZL38_9GAMM</name>
<feature type="transmembrane region" description="Helical" evidence="1">
    <location>
        <begin position="7"/>
        <end position="25"/>
    </location>
</feature>
<keyword evidence="3" id="KW-1185">Reference proteome</keyword>
<evidence type="ECO:0000313" key="2">
    <source>
        <dbReference type="EMBL" id="RUO78659.1"/>
    </source>
</evidence>
<protein>
    <submittedName>
        <fullName evidence="2">DUF2909 domain-containing protein</fullName>
    </submittedName>
</protein>
<accession>A0A432ZL38</accession>
<feature type="transmembrane region" description="Helical" evidence="1">
    <location>
        <begin position="45"/>
        <end position="65"/>
    </location>
</feature>
<organism evidence="2 3">
    <name type="scientific">Pseudidiomarina taiwanensis</name>
    <dbReference type="NCBI Taxonomy" id="337250"/>
    <lineage>
        <taxon>Bacteria</taxon>
        <taxon>Pseudomonadati</taxon>
        <taxon>Pseudomonadota</taxon>
        <taxon>Gammaproteobacteria</taxon>
        <taxon>Alteromonadales</taxon>
        <taxon>Idiomarinaceae</taxon>
        <taxon>Pseudidiomarina</taxon>
    </lineage>
</organism>
<dbReference type="Proteomes" id="UP000288279">
    <property type="component" value="Unassembled WGS sequence"/>
</dbReference>
<gene>
    <name evidence="2" type="ORF">CWI83_06470</name>
</gene>
<keyword evidence="1" id="KW-0472">Membrane</keyword>
<evidence type="ECO:0000256" key="1">
    <source>
        <dbReference type="SAM" id="Phobius"/>
    </source>
</evidence>
<keyword evidence="1" id="KW-0812">Transmembrane</keyword>
<comment type="caution">
    <text evidence="2">The sequence shown here is derived from an EMBL/GenBank/DDBJ whole genome shotgun (WGS) entry which is preliminary data.</text>
</comment>
<dbReference type="EMBL" id="PIQG01000002">
    <property type="protein sequence ID" value="RUO78659.1"/>
    <property type="molecule type" value="Genomic_DNA"/>
</dbReference>
<proteinExistence type="predicted"/>